<feature type="domain" description="AMP-dependent synthetase/ligase" evidence="5">
    <location>
        <begin position="15"/>
        <end position="343"/>
    </location>
</feature>
<gene>
    <name evidence="7" type="primary">menE</name>
    <name evidence="7" type="ORF">RGE70_01030</name>
</gene>
<keyword evidence="3" id="KW-0547">Nucleotide-binding</keyword>
<evidence type="ECO:0000256" key="3">
    <source>
        <dbReference type="ARBA" id="ARBA00022741"/>
    </source>
</evidence>
<feature type="domain" description="AMP-binding enzyme C-terminal" evidence="6">
    <location>
        <begin position="397"/>
        <end position="464"/>
    </location>
</feature>
<dbReference type="SUPFAM" id="SSF56801">
    <property type="entry name" value="Acetyl-CoA synthetase-like"/>
    <property type="match status" value="1"/>
</dbReference>
<evidence type="ECO:0000259" key="6">
    <source>
        <dbReference type="Pfam" id="PF13193"/>
    </source>
</evidence>
<dbReference type="EC" id="6.2.1.26" evidence="7"/>
<dbReference type="EMBL" id="CP136522">
    <property type="protein sequence ID" value="WOT05444.1"/>
    <property type="molecule type" value="Genomic_DNA"/>
</dbReference>
<dbReference type="RefSeq" id="WP_310469701.1">
    <property type="nucleotide sequence ID" value="NZ_CP136522.1"/>
</dbReference>
<dbReference type="InterPro" id="IPR010192">
    <property type="entry name" value="MenE"/>
</dbReference>
<keyword evidence="8" id="KW-1185">Reference proteome</keyword>
<evidence type="ECO:0000259" key="5">
    <source>
        <dbReference type="Pfam" id="PF00501"/>
    </source>
</evidence>
<keyword evidence="4" id="KW-0067">ATP-binding</keyword>
<evidence type="ECO:0000313" key="8">
    <source>
        <dbReference type="Proteomes" id="UP001529491"/>
    </source>
</evidence>
<organism evidence="7 8">
    <name type="scientific">Shewanella youngdeokensis</name>
    <dbReference type="NCBI Taxonomy" id="2999068"/>
    <lineage>
        <taxon>Bacteria</taxon>
        <taxon>Pseudomonadati</taxon>
        <taxon>Pseudomonadota</taxon>
        <taxon>Gammaproteobacteria</taxon>
        <taxon>Alteromonadales</taxon>
        <taxon>Shewanellaceae</taxon>
        <taxon>Shewanella</taxon>
    </lineage>
</organism>
<reference evidence="7 8" key="1">
    <citation type="submission" date="2023-10" db="EMBL/GenBank/DDBJ databases">
        <title>Complete genome sequence of Shewanella sp. DAU334.</title>
        <authorList>
            <person name="Lee Y.-S."/>
            <person name="Jeong H.-R."/>
            <person name="Hwang E.-J."/>
            <person name="Choi Y.-L."/>
            <person name="Kim G.-D."/>
        </authorList>
    </citation>
    <scope>NUCLEOTIDE SEQUENCE [LARGE SCALE GENOMIC DNA]</scope>
    <source>
        <strain evidence="7 8">DAU334</strain>
    </source>
</reference>
<dbReference type="PANTHER" id="PTHR43201:SF32">
    <property type="entry name" value="2-SUCCINYLBENZOATE--COA LIGASE, CHLOROPLASTIC_PEROXISOMAL"/>
    <property type="match status" value="1"/>
</dbReference>
<dbReference type="Gene3D" id="3.40.50.12780">
    <property type="entry name" value="N-terminal domain of ligase-like"/>
    <property type="match status" value="1"/>
</dbReference>
<accession>A0ABZ0K105</accession>
<dbReference type="Pfam" id="PF00501">
    <property type="entry name" value="AMP-binding"/>
    <property type="match status" value="1"/>
</dbReference>
<evidence type="ECO:0000313" key="7">
    <source>
        <dbReference type="EMBL" id="WOT05444.1"/>
    </source>
</evidence>
<dbReference type="InterPro" id="IPR000873">
    <property type="entry name" value="AMP-dep_synth/lig_dom"/>
</dbReference>
<keyword evidence="2 7" id="KW-0436">Ligase</keyword>
<name>A0ABZ0K105_9GAMM</name>
<dbReference type="CDD" id="cd17630">
    <property type="entry name" value="OSB_MenE-like"/>
    <property type="match status" value="1"/>
</dbReference>
<protein>
    <submittedName>
        <fullName evidence="7">O-succinylbenzoate--CoA ligase</fullName>
        <ecNumber evidence="7">6.2.1.26</ecNumber>
    </submittedName>
</protein>
<dbReference type="InterPro" id="IPR025110">
    <property type="entry name" value="AMP-bd_C"/>
</dbReference>
<dbReference type="GO" id="GO:0008756">
    <property type="term" value="F:o-succinylbenzoate-CoA ligase activity"/>
    <property type="evidence" value="ECO:0007669"/>
    <property type="project" value="UniProtKB-EC"/>
</dbReference>
<evidence type="ECO:0000256" key="1">
    <source>
        <dbReference type="ARBA" id="ARBA00022428"/>
    </source>
</evidence>
<keyword evidence="1" id="KW-0474">Menaquinone biosynthesis</keyword>
<evidence type="ECO:0000256" key="4">
    <source>
        <dbReference type="ARBA" id="ARBA00022840"/>
    </source>
</evidence>
<dbReference type="Pfam" id="PF13193">
    <property type="entry name" value="AMP-binding_C"/>
    <property type="match status" value="1"/>
</dbReference>
<dbReference type="InterPro" id="IPR045851">
    <property type="entry name" value="AMP-bd_C_sf"/>
</dbReference>
<dbReference type="PANTHER" id="PTHR43201">
    <property type="entry name" value="ACYL-COA SYNTHETASE"/>
    <property type="match status" value="1"/>
</dbReference>
<dbReference type="NCBIfam" id="TIGR01923">
    <property type="entry name" value="menE"/>
    <property type="match status" value="1"/>
</dbReference>
<dbReference type="Gene3D" id="3.30.300.30">
    <property type="match status" value="1"/>
</dbReference>
<dbReference type="Proteomes" id="UP001529491">
    <property type="component" value="Chromosome"/>
</dbReference>
<sequence length="487" mass="53135">MPHSQNSKLIQSPIHQAATRQPHATAYSVHGQRVSYLQLSQHVIAIGEQLKRAGLQQGDRIACIAHNSPELLTLYWACVEHGLLFCPISPRFAQVQLIALIQTHQYRYCWLPQHTQDLLPSLKAELTALGQATTRLLCLDFEQSSQQQPINIDPHQAVNAILTSGSTGLPKAAVHSLQNHIASATGAKTLIQLDEADSWLLSLPLFHIGGLAILNRCALAAASVVFEDKSIPLAEQLSRENISHLSLVGAQLQPLLQSTPQCLRHVKAMLLGGGAISSTLIDQLSALNINAYTSYGMTEMSSQITTGAARADGTSGQLLPRRELKIVDGEIWLKGECLFLGYLDGDSIRQPLGSSPAVEGWFRSTDLGHWDNNGNLCIEGRLDNMFVCGGENLQPEEVEAALKQHPMINDAIVFAQADATFGHLPAATLKLKHSAANPLTETELTAFLANKIARFKRPRQYYPWPEVATVGIKVVRKQIIAAINAKK</sequence>
<proteinExistence type="predicted"/>
<dbReference type="InterPro" id="IPR042099">
    <property type="entry name" value="ANL_N_sf"/>
</dbReference>
<evidence type="ECO:0000256" key="2">
    <source>
        <dbReference type="ARBA" id="ARBA00022598"/>
    </source>
</evidence>